<comment type="similarity">
    <text evidence="2">Belongs to the TonB family.</text>
</comment>
<proteinExistence type="inferred from homology"/>
<dbReference type="AlphaFoldDB" id="A0A1M5B5I7"/>
<evidence type="ECO:0000256" key="10">
    <source>
        <dbReference type="SAM" id="SignalP"/>
    </source>
</evidence>
<accession>A0A1M5B5I7</accession>
<evidence type="ECO:0000259" key="11">
    <source>
        <dbReference type="PROSITE" id="PS52015"/>
    </source>
</evidence>
<keyword evidence="6" id="KW-0812">Transmembrane</keyword>
<evidence type="ECO:0000256" key="2">
    <source>
        <dbReference type="ARBA" id="ARBA00006555"/>
    </source>
</evidence>
<dbReference type="OrthoDB" id="649093at2"/>
<dbReference type="GO" id="GO:0098797">
    <property type="term" value="C:plasma membrane protein complex"/>
    <property type="evidence" value="ECO:0007669"/>
    <property type="project" value="TreeGrafter"/>
</dbReference>
<keyword evidence="8" id="KW-1133">Transmembrane helix</keyword>
<dbReference type="GO" id="GO:0055085">
    <property type="term" value="P:transmembrane transport"/>
    <property type="evidence" value="ECO:0007669"/>
    <property type="project" value="InterPro"/>
</dbReference>
<keyword evidence="7" id="KW-0653">Protein transport</keyword>
<evidence type="ECO:0000256" key="8">
    <source>
        <dbReference type="ARBA" id="ARBA00022989"/>
    </source>
</evidence>
<organism evidence="12 13">
    <name type="scientific">Pedobacter caeni</name>
    <dbReference type="NCBI Taxonomy" id="288992"/>
    <lineage>
        <taxon>Bacteria</taxon>
        <taxon>Pseudomonadati</taxon>
        <taxon>Bacteroidota</taxon>
        <taxon>Sphingobacteriia</taxon>
        <taxon>Sphingobacteriales</taxon>
        <taxon>Sphingobacteriaceae</taxon>
        <taxon>Pedobacter</taxon>
    </lineage>
</organism>
<dbReference type="GO" id="GO:0031992">
    <property type="term" value="F:energy transducer activity"/>
    <property type="evidence" value="ECO:0007669"/>
    <property type="project" value="TreeGrafter"/>
</dbReference>
<evidence type="ECO:0000313" key="13">
    <source>
        <dbReference type="Proteomes" id="UP000184287"/>
    </source>
</evidence>
<dbReference type="Gene3D" id="3.30.1150.10">
    <property type="match status" value="1"/>
</dbReference>
<dbReference type="InterPro" id="IPR037682">
    <property type="entry name" value="TonB_C"/>
</dbReference>
<dbReference type="InterPro" id="IPR006260">
    <property type="entry name" value="TonB/TolA_C"/>
</dbReference>
<evidence type="ECO:0000313" key="12">
    <source>
        <dbReference type="EMBL" id="SHF37784.1"/>
    </source>
</evidence>
<dbReference type="SUPFAM" id="SSF74653">
    <property type="entry name" value="TolA/TonB C-terminal domain"/>
    <property type="match status" value="1"/>
</dbReference>
<evidence type="ECO:0000256" key="6">
    <source>
        <dbReference type="ARBA" id="ARBA00022692"/>
    </source>
</evidence>
<evidence type="ECO:0000256" key="9">
    <source>
        <dbReference type="ARBA" id="ARBA00023136"/>
    </source>
</evidence>
<keyword evidence="9" id="KW-0472">Membrane</keyword>
<feature type="signal peptide" evidence="10">
    <location>
        <begin position="1"/>
        <end position="20"/>
    </location>
</feature>
<keyword evidence="13" id="KW-1185">Reference proteome</keyword>
<evidence type="ECO:0000256" key="3">
    <source>
        <dbReference type="ARBA" id="ARBA00022448"/>
    </source>
</evidence>
<dbReference type="NCBIfam" id="TIGR01352">
    <property type="entry name" value="tonB_Cterm"/>
    <property type="match status" value="1"/>
</dbReference>
<keyword evidence="5" id="KW-0997">Cell inner membrane</keyword>
<dbReference type="PANTHER" id="PTHR33446">
    <property type="entry name" value="PROTEIN TONB-RELATED"/>
    <property type="match status" value="1"/>
</dbReference>
<dbReference type="InterPro" id="IPR051045">
    <property type="entry name" value="TonB-dependent_transducer"/>
</dbReference>
<dbReference type="InterPro" id="IPR011652">
    <property type="entry name" value="MORN_2"/>
</dbReference>
<dbReference type="RefSeq" id="WP_073231268.1">
    <property type="nucleotide sequence ID" value="NZ_FQUQ01000002.1"/>
</dbReference>
<evidence type="ECO:0000256" key="1">
    <source>
        <dbReference type="ARBA" id="ARBA00004383"/>
    </source>
</evidence>
<keyword evidence="10" id="KW-0732">Signal</keyword>
<keyword evidence="4" id="KW-1003">Cell membrane</keyword>
<sequence>MNKLNFLLSVLLFFCLNAVAQVPADTTYYIKKNVGYVKNKDSADYKRVVTASKSGNGIYQVNDYYMNGKKKSIGQTRMDKRMIYEGPYVSYYQNGNKEKEGNYVNDELEGEVTTYYPNGKLYTTIVYKKEGTPVQRSEYIKTVKDMKGKNLVVNGKGKYLIYGDDFKEVTDEGSVSDGVYDGIWTGKNTGEKSTYSETYANGKLISGKSIDDKGKSYDYTELLVSPEFVGGQKALSLFLGRNIKYPSKCQEEGIQGTVLLSFKVLKTGEVINVRVTKKVHPELDREALRVVKRSPLWKTGYYRGVPSDLLCNLPVRFVLD</sequence>
<dbReference type="Pfam" id="PF03544">
    <property type="entry name" value="TonB_C"/>
    <property type="match status" value="1"/>
</dbReference>
<comment type="subcellular location">
    <subcellularLocation>
        <location evidence="1">Cell inner membrane</location>
        <topology evidence="1">Single-pass membrane protein</topology>
        <orientation evidence="1">Periplasmic side</orientation>
    </subcellularLocation>
</comment>
<dbReference type="STRING" id="288992.SAMN04488522_1021035"/>
<name>A0A1M5B5I7_9SPHI</name>
<reference evidence="13" key="1">
    <citation type="submission" date="2016-11" db="EMBL/GenBank/DDBJ databases">
        <authorList>
            <person name="Varghese N."/>
            <person name="Submissions S."/>
        </authorList>
    </citation>
    <scope>NUCLEOTIDE SEQUENCE [LARGE SCALE GENOMIC DNA]</scope>
    <source>
        <strain evidence="13">DSM 16990</strain>
    </source>
</reference>
<dbReference type="Pfam" id="PF07661">
    <property type="entry name" value="MORN_2"/>
    <property type="match status" value="2"/>
</dbReference>
<protein>
    <submittedName>
        <fullName evidence="12">TonB family C-terminal domain-containing protein</fullName>
    </submittedName>
</protein>
<evidence type="ECO:0000256" key="7">
    <source>
        <dbReference type="ARBA" id="ARBA00022927"/>
    </source>
</evidence>
<dbReference type="PANTHER" id="PTHR33446:SF2">
    <property type="entry name" value="PROTEIN TONB"/>
    <property type="match status" value="1"/>
</dbReference>
<feature type="domain" description="TonB C-terminal" evidence="11">
    <location>
        <begin position="230"/>
        <end position="320"/>
    </location>
</feature>
<evidence type="ECO:0000256" key="5">
    <source>
        <dbReference type="ARBA" id="ARBA00022519"/>
    </source>
</evidence>
<feature type="chain" id="PRO_5012364000" evidence="10">
    <location>
        <begin position="21"/>
        <end position="320"/>
    </location>
</feature>
<dbReference type="EMBL" id="FQUQ01000002">
    <property type="protein sequence ID" value="SHF37784.1"/>
    <property type="molecule type" value="Genomic_DNA"/>
</dbReference>
<dbReference type="GO" id="GO:0015031">
    <property type="term" value="P:protein transport"/>
    <property type="evidence" value="ECO:0007669"/>
    <property type="project" value="UniProtKB-KW"/>
</dbReference>
<gene>
    <name evidence="12" type="ORF">SAMN04488522_1021035</name>
</gene>
<evidence type="ECO:0000256" key="4">
    <source>
        <dbReference type="ARBA" id="ARBA00022475"/>
    </source>
</evidence>
<dbReference type="Gene3D" id="3.90.930.1">
    <property type="match status" value="1"/>
</dbReference>
<dbReference type="Proteomes" id="UP000184287">
    <property type="component" value="Unassembled WGS sequence"/>
</dbReference>
<dbReference type="PROSITE" id="PS52015">
    <property type="entry name" value="TONB_CTD"/>
    <property type="match status" value="1"/>
</dbReference>
<keyword evidence="3" id="KW-0813">Transport</keyword>
<dbReference type="SUPFAM" id="SSF82185">
    <property type="entry name" value="Histone H3 K4-specific methyltransferase SET7/9 N-terminal domain"/>
    <property type="match status" value="1"/>
</dbReference>